<reference evidence="3 4" key="1">
    <citation type="submission" date="2014-05" db="EMBL/GenBank/DDBJ databases">
        <title>De novo Genome Sequence of Spirocheata sp.</title>
        <authorList>
            <person name="Shivani Y."/>
            <person name="Subhash Y."/>
            <person name="Tushar L."/>
            <person name="Sasikala C."/>
            <person name="Ramana C.V."/>
        </authorList>
    </citation>
    <scope>NUCLEOTIDE SEQUENCE [LARGE SCALE GENOMIC DNA]</scope>
    <source>
        <strain evidence="3 4">JC230</strain>
    </source>
</reference>
<feature type="transmembrane region" description="Helical" evidence="1">
    <location>
        <begin position="265"/>
        <end position="285"/>
    </location>
</feature>
<dbReference type="STRING" id="1480694.DC28_14725"/>
<name>A0A098QT63_9SPIO</name>
<dbReference type="EMBL" id="JNUP01000072">
    <property type="protein sequence ID" value="KGE70751.1"/>
    <property type="molecule type" value="Genomic_DNA"/>
</dbReference>
<organism evidence="3 4">
    <name type="scientific">Spirochaeta lutea</name>
    <dbReference type="NCBI Taxonomy" id="1480694"/>
    <lineage>
        <taxon>Bacteria</taxon>
        <taxon>Pseudomonadati</taxon>
        <taxon>Spirochaetota</taxon>
        <taxon>Spirochaetia</taxon>
        <taxon>Spirochaetales</taxon>
        <taxon>Spirochaetaceae</taxon>
        <taxon>Spirochaeta</taxon>
    </lineage>
</organism>
<feature type="transmembrane region" description="Helical" evidence="1">
    <location>
        <begin position="291"/>
        <end position="312"/>
    </location>
</feature>
<feature type="transmembrane region" description="Helical" evidence="1">
    <location>
        <begin position="473"/>
        <end position="493"/>
    </location>
</feature>
<keyword evidence="1" id="KW-1133">Transmembrane helix</keyword>
<sequence>MNRCSLRSCSLLLLLTLLILPVSGIRAQEAPELQGWEMYLAADAEQEHAINGALSKAGLGNVLSYSTAQVYFNTFTQVGLRPLREVAVLGTDDPRWTPYLSKLQNLFVHPASGVRRLFVPESVWPQANRIINRTLPRETRVSQPWNGWAPVMPGTSTPGGVPMVLLILGAAAGLWGFTGIGRPEPLLPLILLLPLSVVVGASGLLSLAAGAFWLGVWISGIEQGFSRGRASRSWWRSRHRSPGVFLFGLITRMSRMSLSSRVVPLWFPGLAGVLAGLVLAALGGAAQVLAVAAWILVTPGCLGAVYLLRFRMWQRREHRPFEYLRLVPDRGSWGRLLSGGGVVVLMVLGVILLSAPRGTDSSAEPELSGGQITLDQDEMVAHYFFQQWYLYGADYRAVTPGYTLTVPRFTLTDEGYEERTQEIDRFDDQWVVAAEGFIRSNPLMPGNLILQNGGSLRVVLPGMERVYSTGNLFRMWGLVWMTLLWLPMLWRIVRRLAEPSYRYRHGLAGQVRV</sequence>
<dbReference type="Proteomes" id="UP000029692">
    <property type="component" value="Unassembled WGS sequence"/>
</dbReference>
<dbReference type="AlphaFoldDB" id="A0A098QT63"/>
<gene>
    <name evidence="3" type="ORF">DC28_14725</name>
</gene>
<accession>A0A098QT63</accession>
<evidence type="ECO:0000256" key="2">
    <source>
        <dbReference type="SAM" id="SignalP"/>
    </source>
</evidence>
<keyword evidence="1" id="KW-0812">Transmembrane</keyword>
<feature type="transmembrane region" description="Helical" evidence="1">
    <location>
        <begin position="159"/>
        <end position="177"/>
    </location>
</feature>
<protein>
    <submittedName>
        <fullName evidence="3">Uncharacterized protein</fullName>
    </submittedName>
</protein>
<feature type="chain" id="PRO_5001938459" evidence="2">
    <location>
        <begin position="28"/>
        <end position="513"/>
    </location>
</feature>
<keyword evidence="2" id="KW-0732">Signal</keyword>
<feature type="transmembrane region" description="Helical" evidence="1">
    <location>
        <begin position="333"/>
        <end position="355"/>
    </location>
</feature>
<keyword evidence="4" id="KW-1185">Reference proteome</keyword>
<evidence type="ECO:0000256" key="1">
    <source>
        <dbReference type="SAM" id="Phobius"/>
    </source>
</evidence>
<comment type="caution">
    <text evidence="3">The sequence shown here is derived from an EMBL/GenBank/DDBJ whole genome shotgun (WGS) entry which is preliminary data.</text>
</comment>
<keyword evidence="1" id="KW-0472">Membrane</keyword>
<feature type="signal peptide" evidence="2">
    <location>
        <begin position="1"/>
        <end position="27"/>
    </location>
</feature>
<feature type="transmembrane region" description="Helical" evidence="1">
    <location>
        <begin position="189"/>
        <end position="219"/>
    </location>
</feature>
<proteinExistence type="predicted"/>
<evidence type="ECO:0000313" key="3">
    <source>
        <dbReference type="EMBL" id="KGE70751.1"/>
    </source>
</evidence>
<evidence type="ECO:0000313" key="4">
    <source>
        <dbReference type="Proteomes" id="UP000029692"/>
    </source>
</evidence>
<dbReference type="RefSeq" id="WP_037550183.1">
    <property type="nucleotide sequence ID" value="NZ_JNUP01000072.1"/>
</dbReference>